<dbReference type="SMART" id="SM00465">
    <property type="entry name" value="GIYc"/>
    <property type="match status" value="1"/>
</dbReference>
<sequence>MPQKESNPKNENTMINARRYMKNTQYAIVDIETTGGNAGGSRITEIAIIIHDGTSVIDRFETLVNPQKEIPLPIFALTGITNEMVSGAPIFDDIAERVAELLTDRIFVAHNVNFDYSFVRHQLEEGGIKWTARKLCTVRAARKIRPGLASYSLGNLCQSLDIPVENRHRAGGDADATAILFSRLLEWDSEGDITKMVKKTAQDQRLPPNLPPADFEQLPEKPGVYYFYNQAKKVIYIGKAVNLKKRVASHFSGHKITPQRQHFLRDIHSISFEVCGTELMALLLECNEIKTQWPAYNRALKRFEPKYGLYQYEARNGFTYLAIGKLSRFQACIESFNTLHDGIQLLRSLAEQFGIDARFCKYGVEADGIRKADLTNLPDAMSHNSQIEKAVAFFLDSRRSFGIIDKGRTPEEHSCIWVENGHFYGMGYMASDITLAQPSEIKDYVTHYRSNQYSMHLIYAYAEKYPGKVFPKQKWAEKVLEEHHLDGVHE</sequence>
<dbReference type="Pfam" id="PF00929">
    <property type="entry name" value="RNase_T"/>
    <property type="match status" value="1"/>
</dbReference>
<proteinExistence type="predicted"/>
<dbReference type="InterPro" id="IPR012337">
    <property type="entry name" value="RNaseH-like_sf"/>
</dbReference>
<dbReference type="EMBL" id="JACJIS010000002">
    <property type="protein sequence ID" value="MBA9074068.1"/>
    <property type="molecule type" value="Genomic_DNA"/>
</dbReference>
<keyword evidence="2" id="KW-0548">Nucleotidyltransferase</keyword>
<feature type="domain" description="GIY-YIG" evidence="1">
    <location>
        <begin position="220"/>
        <end position="298"/>
    </location>
</feature>
<evidence type="ECO:0000313" key="3">
    <source>
        <dbReference type="Proteomes" id="UP000555003"/>
    </source>
</evidence>
<gene>
    <name evidence="2" type="ORF">GGR22_002235</name>
</gene>
<dbReference type="CDD" id="cd06127">
    <property type="entry name" value="DEDDh"/>
    <property type="match status" value="1"/>
</dbReference>
<dbReference type="SUPFAM" id="SSF53098">
    <property type="entry name" value="Ribonuclease H-like"/>
    <property type="match status" value="1"/>
</dbReference>
<dbReference type="SUPFAM" id="SSF82771">
    <property type="entry name" value="GIY-YIG endonuclease"/>
    <property type="match status" value="1"/>
</dbReference>
<keyword evidence="3" id="KW-1185">Reference proteome</keyword>
<dbReference type="Gene3D" id="3.40.1440.10">
    <property type="entry name" value="GIY-YIG endonuclease"/>
    <property type="match status" value="1"/>
</dbReference>
<protein>
    <submittedName>
        <fullName evidence="2">DNA polymerase-3 subunit epsilon</fullName>
        <ecNumber evidence="2">2.7.7.7</ecNumber>
    </submittedName>
</protein>
<dbReference type="Pfam" id="PF01541">
    <property type="entry name" value="GIY-YIG"/>
    <property type="match status" value="1"/>
</dbReference>
<dbReference type="InterPro" id="IPR035901">
    <property type="entry name" value="GIY-YIG_endonuc_sf"/>
</dbReference>
<evidence type="ECO:0000313" key="2">
    <source>
        <dbReference type="EMBL" id="MBA9074068.1"/>
    </source>
</evidence>
<dbReference type="InterPro" id="IPR036397">
    <property type="entry name" value="RNaseH_sf"/>
</dbReference>
<dbReference type="PANTHER" id="PTHR30231:SF37">
    <property type="entry name" value="EXODEOXYRIBONUCLEASE 10"/>
    <property type="match status" value="1"/>
</dbReference>
<comment type="caution">
    <text evidence="2">The sequence shown here is derived from an EMBL/GenBank/DDBJ whole genome shotgun (WGS) entry which is preliminary data.</text>
</comment>
<organism evidence="2 3">
    <name type="scientific">Flavobacterium gossypii</name>
    <dbReference type="NCBI Taxonomy" id="1646119"/>
    <lineage>
        <taxon>Bacteria</taxon>
        <taxon>Pseudomonadati</taxon>
        <taxon>Bacteroidota</taxon>
        <taxon>Flavobacteriia</taxon>
        <taxon>Flavobacteriales</taxon>
        <taxon>Flavobacteriaceae</taxon>
        <taxon>Flavobacterium</taxon>
    </lineage>
</organism>
<accession>A0ABR6DQV8</accession>
<dbReference type="NCBIfam" id="TIGR00573">
    <property type="entry name" value="dnaq"/>
    <property type="match status" value="1"/>
</dbReference>
<reference evidence="2 3" key="1">
    <citation type="submission" date="2020-08" db="EMBL/GenBank/DDBJ databases">
        <title>Genomic Encyclopedia of Type Strains, Phase IV (KMG-IV): sequencing the most valuable type-strain genomes for metagenomic binning, comparative biology and taxonomic classification.</title>
        <authorList>
            <person name="Goeker M."/>
        </authorList>
    </citation>
    <scope>NUCLEOTIDE SEQUENCE [LARGE SCALE GENOMIC DNA]</scope>
    <source>
        <strain evidence="2 3">DSM 100397</strain>
    </source>
</reference>
<dbReference type="InterPro" id="IPR006054">
    <property type="entry name" value="DnaQ"/>
</dbReference>
<evidence type="ECO:0000259" key="1">
    <source>
        <dbReference type="PROSITE" id="PS50164"/>
    </source>
</evidence>
<dbReference type="InterPro" id="IPR047296">
    <property type="entry name" value="GIY-YIG_UvrC_Cho"/>
</dbReference>
<dbReference type="PROSITE" id="PS50164">
    <property type="entry name" value="GIY_YIG"/>
    <property type="match status" value="1"/>
</dbReference>
<dbReference type="PANTHER" id="PTHR30231">
    <property type="entry name" value="DNA POLYMERASE III SUBUNIT EPSILON"/>
    <property type="match status" value="1"/>
</dbReference>
<name>A0ABR6DQV8_9FLAO</name>
<dbReference type="GO" id="GO:0003887">
    <property type="term" value="F:DNA-directed DNA polymerase activity"/>
    <property type="evidence" value="ECO:0007669"/>
    <property type="project" value="UniProtKB-EC"/>
</dbReference>
<dbReference type="CDD" id="cd10434">
    <property type="entry name" value="GIY-YIG_UvrC_Cho"/>
    <property type="match status" value="1"/>
</dbReference>
<dbReference type="InterPro" id="IPR013520">
    <property type="entry name" value="Ribonucl_H"/>
</dbReference>
<dbReference type="SMART" id="SM00479">
    <property type="entry name" value="EXOIII"/>
    <property type="match status" value="1"/>
</dbReference>
<dbReference type="EC" id="2.7.7.7" evidence="2"/>
<dbReference type="Gene3D" id="3.30.420.10">
    <property type="entry name" value="Ribonuclease H-like superfamily/Ribonuclease H"/>
    <property type="match status" value="1"/>
</dbReference>
<dbReference type="Proteomes" id="UP000555003">
    <property type="component" value="Unassembled WGS sequence"/>
</dbReference>
<keyword evidence="2" id="KW-0808">Transferase</keyword>
<dbReference type="InterPro" id="IPR000305">
    <property type="entry name" value="GIY-YIG_endonuc"/>
</dbReference>